<dbReference type="PANTHER" id="PTHR31595">
    <property type="entry name" value="LONG-CHAIN-ALCOHOL O-FATTY-ACYLTRANSFERASE 3-RELATED"/>
    <property type="match status" value="1"/>
</dbReference>
<evidence type="ECO:0000256" key="6">
    <source>
        <dbReference type="ARBA" id="ARBA00022989"/>
    </source>
</evidence>
<keyword evidence="8 11" id="KW-0472">Membrane</keyword>
<dbReference type="GO" id="GO:0016020">
    <property type="term" value="C:membrane"/>
    <property type="evidence" value="ECO:0007669"/>
    <property type="project" value="UniProtKB-SubCell"/>
</dbReference>
<evidence type="ECO:0000256" key="11">
    <source>
        <dbReference type="SAM" id="Phobius"/>
    </source>
</evidence>
<dbReference type="PROSITE" id="PS51257">
    <property type="entry name" value="PROKAR_LIPOPROTEIN"/>
    <property type="match status" value="1"/>
</dbReference>
<evidence type="ECO:0000256" key="1">
    <source>
        <dbReference type="ARBA" id="ARBA00004141"/>
    </source>
</evidence>
<keyword evidence="7" id="KW-0443">Lipid metabolism</keyword>
<dbReference type="GO" id="GO:0008374">
    <property type="term" value="F:O-acyltransferase activity"/>
    <property type="evidence" value="ECO:0007669"/>
    <property type="project" value="InterPro"/>
</dbReference>
<evidence type="ECO:0000256" key="7">
    <source>
        <dbReference type="ARBA" id="ARBA00023098"/>
    </source>
</evidence>
<evidence type="ECO:0000256" key="3">
    <source>
        <dbReference type="ARBA" id="ARBA00007282"/>
    </source>
</evidence>
<comment type="similarity">
    <text evidence="3">Belongs to the wax synthase family.</text>
</comment>
<reference evidence="13" key="1">
    <citation type="submission" date="2023-03" db="EMBL/GenBank/DDBJ databases">
        <authorList>
            <person name="Julca I."/>
        </authorList>
    </citation>
    <scope>NUCLEOTIDE SEQUENCE</scope>
</reference>
<feature type="transmembrane region" description="Helical" evidence="11">
    <location>
        <begin position="12"/>
        <end position="30"/>
    </location>
</feature>
<keyword evidence="14" id="KW-1185">Reference proteome</keyword>
<sequence length="324" mass="36674">MEFAIEKVVSWFPTVLACLCYCYFISSIIPKGFFRLFSLLPIFYLFIILPLNIPSVIITATSTLFLISLINSNPVPLGSSSNSIETEPNRTPDHSSQPPKPAKKLPFLSYIGLELVLLAVLIGVVLSYRDKYHPKILLVLYCCLVLLSVDCIGGASNFLSYAIIGLELELPSNKPYLSTSLQDFWGKRWNLRVTNALRRTIYNPVRTVYAVLLGKSLARLVAVLTTFLVSGLFHELFFYYLTRAKPTWEMTSFFVLHGFCVALEVAVKKGLKREWSLSRWISGPLTIGFVMLTSFWLFFPPLTRSSVDTVVLEEFRTFGELVHN</sequence>
<dbReference type="AlphaFoldDB" id="A0AAV1C1W7"/>
<dbReference type="EMBL" id="OX459118">
    <property type="protein sequence ID" value="CAI9088307.1"/>
    <property type="molecule type" value="Genomic_DNA"/>
</dbReference>
<evidence type="ECO:0000256" key="8">
    <source>
        <dbReference type="ARBA" id="ARBA00023136"/>
    </source>
</evidence>
<dbReference type="Pfam" id="PF13813">
    <property type="entry name" value="MBOAT_2"/>
    <property type="match status" value="1"/>
</dbReference>
<evidence type="ECO:0000256" key="4">
    <source>
        <dbReference type="ARBA" id="ARBA00022679"/>
    </source>
</evidence>
<comment type="pathway">
    <text evidence="2">Secondary metabolite biosynthesis.</text>
</comment>
<dbReference type="Proteomes" id="UP001161247">
    <property type="component" value="Chromosome 1"/>
</dbReference>
<keyword evidence="4" id="KW-0808">Transferase</keyword>
<name>A0AAV1C1W7_OLDCO</name>
<evidence type="ECO:0000256" key="10">
    <source>
        <dbReference type="SAM" id="MobiDB-lite"/>
    </source>
</evidence>
<keyword evidence="9" id="KW-0012">Acyltransferase</keyword>
<evidence type="ECO:0000256" key="5">
    <source>
        <dbReference type="ARBA" id="ARBA00022692"/>
    </source>
</evidence>
<evidence type="ECO:0000256" key="2">
    <source>
        <dbReference type="ARBA" id="ARBA00005179"/>
    </source>
</evidence>
<evidence type="ECO:0000259" key="12">
    <source>
        <dbReference type="Pfam" id="PF13813"/>
    </source>
</evidence>
<feature type="transmembrane region" description="Helical" evidence="11">
    <location>
        <begin position="42"/>
        <end position="70"/>
    </location>
</feature>
<dbReference type="InterPro" id="IPR032805">
    <property type="entry name" value="Wax_synthase_dom"/>
</dbReference>
<keyword evidence="5 11" id="KW-0812">Transmembrane</keyword>
<feature type="transmembrane region" description="Helical" evidence="11">
    <location>
        <begin position="107"/>
        <end position="126"/>
    </location>
</feature>
<feature type="transmembrane region" description="Helical" evidence="11">
    <location>
        <begin position="277"/>
        <end position="299"/>
    </location>
</feature>
<feature type="transmembrane region" description="Helical" evidence="11">
    <location>
        <begin position="217"/>
        <end position="241"/>
    </location>
</feature>
<dbReference type="InterPro" id="IPR044851">
    <property type="entry name" value="Wax_synthase"/>
</dbReference>
<dbReference type="GO" id="GO:0006629">
    <property type="term" value="P:lipid metabolic process"/>
    <property type="evidence" value="ECO:0007669"/>
    <property type="project" value="UniProtKB-KW"/>
</dbReference>
<evidence type="ECO:0000256" key="9">
    <source>
        <dbReference type="ARBA" id="ARBA00023315"/>
    </source>
</evidence>
<feature type="transmembrane region" description="Helical" evidence="11">
    <location>
        <begin position="138"/>
        <end position="164"/>
    </location>
</feature>
<evidence type="ECO:0000313" key="14">
    <source>
        <dbReference type="Proteomes" id="UP001161247"/>
    </source>
</evidence>
<comment type="subcellular location">
    <subcellularLocation>
        <location evidence="1">Membrane</location>
        <topology evidence="1">Multi-pass membrane protein</topology>
    </subcellularLocation>
</comment>
<evidence type="ECO:0000313" key="13">
    <source>
        <dbReference type="EMBL" id="CAI9088307.1"/>
    </source>
</evidence>
<organism evidence="13 14">
    <name type="scientific">Oldenlandia corymbosa var. corymbosa</name>
    <dbReference type="NCBI Taxonomy" id="529605"/>
    <lineage>
        <taxon>Eukaryota</taxon>
        <taxon>Viridiplantae</taxon>
        <taxon>Streptophyta</taxon>
        <taxon>Embryophyta</taxon>
        <taxon>Tracheophyta</taxon>
        <taxon>Spermatophyta</taxon>
        <taxon>Magnoliopsida</taxon>
        <taxon>eudicotyledons</taxon>
        <taxon>Gunneridae</taxon>
        <taxon>Pentapetalae</taxon>
        <taxon>asterids</taxon>
        <taxon>lamiids</taxon>
        <taxon>Gentianales</taxon>
        <taxon>Rubiaceae</taxon>
        <taxon>Rubioideae</taxon>
        <taxon>Spermacoceae</taxon>
        <taxon>Hedyotis-Oldenlandia complex</taxon>
        <taxon>Oldenlandia</taxon>
    </lineage>
</organism>
<gene>
    <name evidence="13" type="ORF">OLC1_LOCUS910</name>
</gene>
<dbReference type="PANTHER" id="PTHR31595:SF57">
    <property type="entry name" value="OS04G0481900 PROTEIN"/>
    <property type="match status" value="1"/>
</dbReference>
<protein>
    <submittedName>
        <fullName evidence="13">OLC1v1022607C1</fullName>
    </submittedName>
</protein>
<accession>A0AAV1C1W7</accession>
<feature type="domain" description="Wax synthase" evidence="12">
    <location>
        <begin position="173"/>
        <end position="255"/>
    </location>
</feature>
<keyword evidence="6 11" id="KW-1133">Transmembrane helix</keyword>
<feature type="region of interest" description="Disordered" evidence="10">
    <location>
        <begin position="80"/>
        <end position="101"/>
    </location>
</feature>
<proteinExistence type="inferred from homology"/>